<feature type="transmembrane region" description="Helical" evidence="1">
    <location>
        <begin position="143"/>
        <end position="162"/>
    </location>
</feature>
<accession>A0A956N8M4</accession>
<keyword evidence="1" id="KW-0472">Membrane</keyword>
<dbReference type="Gene3D" id="3.40.720.10">
    <property type="entry name" value="Alkaline Phosphatase, subunit A"/>
    <property type="match status" value="2"/>
</dbReference>
<name>A0A956N8M4_UNCEI</name>
<dbReference type="AlphaFoldDB" id="A0A956N8M4"/>
<proteinExistence type="predicted"/>
<organism evidence="2 3">
    <name type="scientific">Eiseniibacteriota bacterium</name>
    <dbReference type="NCBI Taxonomy" id="2212470"/>
    <lineage>
        <taxon>Bacteria</taxon>
        <taxon>Candidatus Eiseniibacteriota</taxon>
    </lineage>
</organism>
<evidence type="ECO:0000313" key="2">
    <source>
        <dbReference type="EMBL" id="MCA9754288.1"/>
    </source>
</evidence>
<dbReference type="Pfam" id="PF01663">
    <property type="entry name" value="Phosphodiest"/>
    <property type="match status" value="2"/>
</dbReference>
<gene>
    <name evidence="2" type="ORF">KDA27_00690</name>
</gene>
<keyword evidence="1" id="KW-0812">Transmembrane</keyword>
<dbReference type="EMBL" id="JAGQHS010000002">
    <property type="protein sequence ID" value="MCA9754288.1"/>
    <property type="molecule type" value="Genomic_DNA"/>
</dbReference>
<dbReference type="InterPro" id="IPR002591">
    <property type="entry name" value="Phosphodiest/P_Trfase"/>
</dbReference>
<evidence type="ECO:0000313" key="3">
    <source>
        <dbReference type="Proteomes" id="UP000739538"/>
    </source>
</evidence>
<dbReference type="InterPro" id="IPR017850">
    <property type="entry name" value="Alkaline_phosphatase_core_sf"/>
</dbReference>
<comment type="caution">
    <text evidence="2">The sequence shown here is derived from an EMBL/GenBank/DDBJ whole genome shotgun (WGS) entry which is preliminary data.</text>
</comment>
<keyword evidence="1" id="KW-1133">Transmembrane helix</keyword>
<reference evidence="2" key="1">
    <citation type="submission" date="2020-04" db="EMBL/GenBank/DDBJ databases">
        <authorList>
            <person name="Zhang T."/>
        </authorList>
    </citation>
    <scope>NUCLEOTIDE SEQUENCE</scope>
    <source>
        <strain evidence="2">HKST-UBA02</strain>
    </source>
</reference>
<protein>
    <submittedName>
        <fullName evidence="2">Alkaline phosphatase family protein</fullName>
    </submittedName>
</protein>
<dbReference type="SUPFAM" id="SSF53649">
    <property type="entry name" value="Alkaline phosphatase-like"/>
    <property type="match status" value="1"/>
</dbReference>
<reference evidence="2" key="2">
    <citation type="journal article" date="2021" name="Microbiome">
        <title>Successional dynamics and alternative stable states in a saline activated sludge microbial community over 9 years.</title>
        <authorList>
            <person name="Wang Y."/>
            <person name="Ye J."/>
            <person name="Ju F."/>
            <person name="Liu L."/>
            <person name="Boyd J.A."/>
            <person name="Deng Y."/>
            <person name="Parks D.H."/>
            <person name="Jiang X."/>
            <person name="Yin X."/>
            <person name="Woodcroft B.J."/>
            <person name="Tyson G.W."/>
            <person name="Hugenholtz P."/>
            <person name="Polz M.F."/>
            <person name="Zhang T."/>
        </authorList>
    </citation>
    <scope>NUCLEOTIDE SEQUENCE</scope>
    <source>
        <strain evidence="2">HKST-UBA02</strain>
    </source>
</reference>
<feature type="transmembrane region" description="Helical" evidence="1">
    <location>
        <begin position="169"/>
        <end position="190"/>
    </location>
</feature>
<evidence type="ECO:0000256" key="1">
    <source>
        <dbReference type="SAM" id="Phobius"/>
    </source>
</evidence>
<dbReference type="Proteomes" id="UP000739538">
    <property type="component" value="Unassembled WGS sequence"/>
</dbReference>
<sequence>MTFLVPRPHSRRTRSFAPKWVLAILTVFLASSALLPQLCRAETPSKVVVLGFDGADAQMVQDWMDAGELPNLDRLRREGTFSSLLPTNPPQTPVSWSSFSTGLDPGGTRIFDFLKRDLDTYFPTFAMTTPSEAPLLFGPKNPLYMGAFGAVAVFLLFAIAVGAISRKPLIGLLTGLVLGGAAFYFVRGFVAENIPEKRPIAINQRAGVPFWKILGDRGINSTVIRIPQTFPPDENPGGRLLSGLGVPDIRGTFGTYSYYTSDVFGSQTGGDTEMGGKVILVDVEPGDAEVETFINGPLNKLWDDPPEIHLPLHIQFDWQQKKVQLNFEDKSIELREGEWSDFVRFTFPIRKVVKIHGVARFYLLEMGDHFRLYMSPINLDPIDPVVPVTYPPDFSKEIYNEIGDYKTLGWALDTWALNEKVTTEEIFAEDVEATVGKFEGILDTFLENPDDRLYCQVFYFTDRAGHCFYRFLDPTHPAYDALLAEDWGDYILESYKHMDRIVGTVLERLPEDGLLLICSDHGFANWKWSFNMNTWLVRNGFMKLKGQDVSKLQTLDDLFVAGQFWENVDWERTQAYAVGLGGIYINMLGREKYGIVTPGQEYDTVCRQIQEQMEAYVDPETGLHPISKVYDRDEMYQTYDPDLIPDLRAANNPNYRVSWQTSLGGVPKDMFETNEDKWSGDHCSLDPELVKGILFANKPLTLGNRQPRIEDMFSTILQAFDVPLPAGTVGEPLLSK</sequence>